<sequence length="62" mass="6647">MWVRVGRVQYLPDRQIICKADGTVAAEIDAVGGVIGLSARKLVADPRQQFKELAAEPGVLGL</sequence>
<evidence type="ECO:0000313" key="1">
    <source>
        <dbReference type="EMBL" id="GAA3985042.1"/>
    </source>
</evidence>
<reference evidence="2" key="1">
    <citation type="journal article" date="2019" name="Int. J. Syst. Evol. Microbiol.">
        <title>The Global Catalogue of Microorganisms (GCM) 10K type strain sequencing project: providing services to taxonomists for standard genome sequencing and annotation.</title>
        <authorList>
            <consortium name="The Broad Institute Genomics Platform"/>
            <consortium name="The Broad Institute Genome Sequencing Center for Infectious Disease"/>
            <person name="Wu L."/>
            <person name="Ma J."/>
        </authorList>
    </citation>
    <scope>NUCLEOTIDE SEQUENCE [LARGE SCALE GENOMIC DNA]</scope>
    <source>
        <strain evidence="2">JCM 17027</strain>
    </source>
</reference>
<keyword evidence="2" id="KW-1185">Reference proteome</keyword>
<protein>
    <submittedName>
        <fullName evidence="1">Uncharacterized protein</fullName>
    </submittedName>
</protein>
<dbReference type="Proteomes" id="UP001500034">
    <property type="component" value="Unassembled WGS sequence"/>
</dbReference>
<proteinExistence type="predicted"/>
<name>A0ABP7QP10_9ACTN</name>
<evidence type="ECO:0000313" key="2">
    <source>
        <dbReference type="Proteomes" id="UP001500034"/>
    </source>
</evidence>
<organism evidence="1 2">
    <name type="scientific">Streptomyces marokkonensis</name>
    <dbReference type="NCBI Taxonomy" id="324855"/>
    <lineage>
        <taxon>Bacteria</taxon>
        <taxon>Bacillati</taxon>
        <taxon>Actinomycetota</taxon>
        <taxon>Actinomycetes</taxon>
        <taxon>Kitasatosporales</taxon>
        <taxon>Streptomycetaceae</taxon>
        <taxon>Streptomyces</taxon>
    </lineage>
</organism>
<dbReference type="EMBL" id="BAABCQ010000067">
    <property type="protein sequence ID" value="GAA3985042.1"/>
    <property type="molecule type" value="Genomic_DNA"/>
</dbReference>
<accession>A0ABP7QP10</accession>
<comment type="caution">
    <text evidence="1">The sequence shown here is derived from an EMBL/GenBank/DDBJ whole genome shotgun (WGS) entry which is preliminary data.</text>
</comment>
<gene>
    <name evidence="1" type="ORF">GCM10022384_36770</name>
</gene>